<name>A0ABY5AA50_9GAMM</name>
<dbReference type="InterPro" id="IPR036271">
    <property type="entry name" value="Tet_transcr_reg_TetR-rel_C_sf"/>
</dbReference>
<dbReference type="InterPro" id="IPR001647">
    <property type="entry name" value="HTH_TetR"/>
</dbReference>
<dbReference type="EMBL" id="CP099397">
    <property type="protein sequence ID" value="USR40101.1"/>
    <property type="molecule type" value="Genomic_DNA"/>
</dbReference>
<dbReference type="Gene3D" id="1.10.357.10">
    <property type="entry name" value="Tetracycline Repressor, domain 2"/>
    <property type="match status" value="1"/>
</dbReference>
<dbReference type="SUPFAM" id="SSF48498">
    <property type="entry name" value="Tetracyclin repressor-like, C-terminal domain"/>
    <property type="match status" value="1"/>
</dbReference>
<evidence type="ECO:0000259" key="3">
    <source>
        <dbReference type="PROSITE" id="PS50977"/>
    </source>
</evidence>
<dbReference type="SUPFAM" id="SSF46689">
    <property type="entry name" value="Homeodomain-like"/>
    <property type="match status" value="1"/>
</dbReference>
<evidence type="ECO:0000256" key="1">
    <source>
        <dbReference type="ARBA" id="ARBA00023125"/>
    </source>
</evidence>
<dbReference type="Pfam" id="PF00440">
    <property type="entry name" value="TetR_N"/>
    <property type="match status" value="1"/>
</dbReference>
<dbReference type="InterPro" id="IPR009057">
    <property type="entry name" value="Homeodomain-like_sf"/>
</dbReference>
<evidence type="ECO:0000256" key="2">
    <source>
        <dbReference type="PROSITE-ProRule" id="PRU00335"/>
    </source>
</evidence>
<keyword evidence="5" id="KW-1185">Reference proteome</keyword>
<dbReference type="InterPro" id="IPR050109">
    <property type="entry name" value="HTH-type_TetR-like_transc_reg"/>
</dbReference>
<organism evidence="4 5">
    <name type="scientific">Ectopseudomonas hydrolytica</name>
    <dbReference type="NCBI Taxonomy" id="2493633"/>
    <lineage>
        <taxon>Bacteria</taxon>
        <taxon>Pseudomonadati</taxon>
        <taxon>Pseudomonadota</taxon>
        <taxon>Gammaproteobacteria</taxon>
        <taxon>Pseudomonadales</taxon>
        <taxon>Pseudomonadaceae</taxon>
        <taxon>Ectopseudomonas</taxon>
    </lineage>
</organism>
<sequence>MVDEVKRWFYLASMNIDSKLISTAEELFGRYGFNATGMDRLAQAAGMSSRTLYKHAGSKNELIAAVLMTRGQRFLQRLEVDSVEALFDALASWLREEGARGCLFLRVQGETGGQIREISEAVAAYKARFSDAVHQVLTRQLGTGVEDELVEQIVILFEGATAAASYRGVEAVAVARRAATLLLRQVRP</sequence>
<dbReference type="PANTHER" id="PTHR30055">
    <property type="entry name" value="HTH-TYPE TRANSCRIPTIONAL REGULATOR RUTR"/>
    <property type="match status" value="1"/>
</dbReference>
<dbReference type="PROSITE" id="PS50977">
    <property type="entry name" value="HTH_TETR_2"/>
    <property type="match status" value="1"/>
</dbReference>
<gene>
    <name evidence="4" type="ORF">L1F06_001290</name>
</gene>
<proteinExistence type="predicted"/>
<accession>A0ABY5AA50</accession>
<feature type="domain" description="HTH tetR-type" evidence="3">
    <location>
        <begin position="14"/>
        <end position="74"/>
    </location>
</feature>
<keyword evidence="1 2" id="KW-0238">DNA-binding</keyword>
<evidence type="ECO:0000313" key="4">
    <source>
        <dbReference type="EMBL" id="USR40101.1"/>
    </source>
</evidence>
<evidence type="ECO:0000313" key="5">
    <source>
        <dbReference type="Proteomes" id="UP001054897"/>
    </source>
</evidence>
<dbReference type="PANTHER" id="PTHR30055:SF200">
    <property type="entry name" value="HTH-TYPE TRANSCRIPTIONAL REPRESSOR BDCR"/>
    <property type="match status" value="1"/>
</dbReference>
<dbReference type="PRINTS" id="PR00455">
    <property type="entry name" value="HTHTETR"/>
</dbReference>
<feature type="DNA-binding region" description="H-T-H motif" evidence="2">
    <location>
        <begin position="37"/>
        <end position="56"/>
    </location>
</feature>
<protein>
    <submittedName>
        <fullName evidence="4">TetR/AcrR family transcriptional regulator</fullName>
    </submittedName>
</protein>
<reference evidence="4" key="1">
    <citation type="submission" date="2022-06" db="EMBL/GenBank/DDBJ databases">
        <title>Complete genome of Pseudomonas hydrolytica DSWY01T.</title>
        <authorList>
            <person name="Jung J."/>
            <person name="Jeon C.O."/>
        </authorList>
    </citation>
    <scope>NUCLEOTIDE SEQUENCE</scope>
    <source>
        <strain evidence="4">DSWY01</strain>
    </source>
</reference>
<dbReference type="Proteomes" id="UP001054897">
    <property type="component" value="Chromosome"/>
</dbReference>